<gene>
    <name evidence="7" type="ORF">GCM10020260_09760</name>
</gene>
<comment type="caution">
    <text evidence="7">The sequence shown here is derived from an EMBL/GenBank/DDBJ whole genome shotgun (WGS) entry which is preliminary data.</text>
</comment>
<proteinExistence type="inferred from homology"/>
<dbReference type="PROSITE" id="PS50931">
    <property type="entry name" value="HTH_LYSR"/>
    <property type="match status" value="1"/>
</dbReference>
<comment type="similarity">
    <text evidence="1">Belongs to the LysR transcriptional regulatory family.</text>
</comment>
<dbReference type="Gene3D" id="1.10.10.10">
    <property type="entry name" value="Winged helix-like DNA-binding domain superfamily/Winged helix DNA-binding domain"/>
    <property type="match status" value="1"/>
</dbReference>
<dbReference type="PRINTS" id="PR00039">
    <property type="entry name" value="HTHLYSR"/>
</dbReference>
<feature type="domain" description="HTH lysR-type" evidence="6">
    <location>
        <begin position="2"/>
        <end position="59"/>
    </location>
</feature>
<evidence type="ECO:0000259" key="6">
    <source>
        <dbReference type="PROSITE" id="PS50931"/>
    </source>
</evidence>
<dbReference type="SUPFAM" id="SSF46785">
    <property type="entry name" value="Winged helix' DNA-binding domain"/>
    <property type="match status" value="1"/>
</dbReference>
<dbReference type="Proteomes" id="UP001501736">
    <property type="component" value="Unassembled WGS sequence"/>
</dbReference>
<evidence type="ECO:0000313" key="8">
    <source>
        <dbReference type="Proteomes" id="UP001501736"/>
    </source>
</evidence>
<evidence type="ECO:0000256" key="1">
    <source>
        <dbReference type="ARBA" id="ARBA00009437"/>
    </source>
</evidence>
<name>A0ABP6RED2_9MICC</name>
<dbReference type="EMBL" id="BAAAYG010000003">
    <property type="protein sequence ID" value="GAA3282537.1"/>
    <property type="molecule type" value="Genomic_DNA"/>
</dbReference>
<evidence type="ECO:0000256" key="4">
    <source>
        <dbReference type="ARBA" id="ARBA00023163"/>
    </source>
</evidence>
<organism evidence="7 8">
    <name type="scientific">Nesterenkonia halobia</name>
    <dbReference type="NCBI Taxonomy" id="37922"/>
    <lineage>
        <taxon>Bacteria</taxon>
        <taxon>Bacillati</taxon>
        <taxon>Actinomycetota</taxon>
        <taxon>Actinomycetes</taxon>
        <taxon>Micrococcales</taxon>
        <taxon>Micrococcaceae</taxon>
        <taxon>Nesterenkonia</taxon>
    </lineage>
</organism>
<evidence type="ECO:0000313" key="7">
    <source>
        <dbReference type="EMBL" id="GAA3282537.1"/>
    </source>
</evidence>
<keyword evidence="4" id="KW-0804">Transcription</keyword>
<dbReference type="PANTHER" id="PTHR30346">
    <property type="entry name" value="TRANSCRIPTIONAL DUAL REGULATOR HCAR-RELATED"/>
    <property type="match status" value="1"/>
</dbReference>
<dbReference type="PANTHER" id="PTHR30346:SF0">
    <property type="entry name" value="HCA OPERON TRANSCRIPTIONAL ACTIVATOR HCAR"/>
    <property type="match status" value="1"/>
</dbReference>
<dbReference type="Pfam" id="PF00126">
    <property type="entry name" value="HTH_1"/>
    <property type="match status" value="1"/>
</dbReference>
<feature type="compositionally biased region" description="Low complexity" evidence="5">
    <location>
        <begin position="296"/>
        <end position="310"/>
    </location>
</feature>
<dbReference type="InterPro" id="IPR005119">
    <property type="entry name" value="LysR_subst-bd"/>
</dbReference>
<dbReference type="SUPFAM" id="SSF53850">
    <property type="entry name" value="Periplasmic binding protein-like II"/>
    <property type="match status" value="1"/>
</dbReference>
<sequence>MFTLDQIRSFVAVAEELHFGHAAERLNMTQPPLSRQIQKLEKTVGVQLIARDNRTVSLTTAGAAFLTEARRLLVAADQAPVTARRIARGQAGVLRIGFTAASGFSVLGSVLTTLAEQLPDVDVDLHEQVTREQMAALTDGEIDLGLARPPIDHELFDSQLLLSEGLRLAVPAGHELAALDRAATSADLASAPLIMYSPVRARYFYDLAIRSVPIQHGNVVHTVSQILTMVSLVGAGHGVAIVPESAERLGVDGVVHLPLADQPGDVVELHAVWRRGRRSPALQRLLAALEEERAEAAGATASSSPATGTREASLDAE</sequence>
<dbReference type="InterPro" id="IPR000847">
    <property type="entry name" value="LysR_HTH_N"/>
</dbReference>
<dbReference type="InterPro" id="IPR036390">
    <property type="entry name" value="WH_DNA-bd_sf"/>
</dbReference>
<accession>A0ABP6RED2</accession>
<dbReference type="Pfam" id="PF03466">
    <property type="entry name" value="LysR_substrate"/>
    <property type="match status" value="1"/>
</dbReference>
<keyword evidence="2" id="KW-0805">Transcription regulation</keyword>
<keyword evidence="3" id="KW-0238">DNA-binding</keyword>
<evidence type="ECO:0000256" key="2">
    <source>
        <dbReference type="ARBA" id="ARBA00023015"/>
    </source>
</evidence>
<protein>
    <submittedName>
        <fullName evidence="7">LysR family transcriptional regulator</fullName>
    </submittedName>
</protein>
<dbReference type="InterPro" id="IPR036388">
    <property type="entry name" value="WH-like_DNA-bd_sf"/>
</dbReference>
<keyword evidence="8" id="KW-1185">Reference proteome</keyword>
<feature type="region of interest" description="Disordered" evidence="5">
    <location>
        <begin position="295"/>
        <end position="317"/>
    </location>
</feature>
<evidence type="ECO:0000256" key="5">
    <source>
        <dbReference type="SAM" id="MobiDB-lite"/>
    </source>
</evidence>
<dbReference type="Gene3D" id="3.40.190.10">
    <property type="entry name" value="Periplasmic binding protein-like II"/>
    <property type="match status" value="2"/>
</dbReference>
<dbReference type="RefSeq" id="WP_344718760.1">
    <property type="nucleotide sequence ID" value="NZ_BAAAYG010000003.1"/>
</dbReference>
<reference evidence="8" key="1">
    <citation type="journal article" date="2019" name="Int. J. Syst. Evol. Microbiol.">
        <title>The Global Catalogue of Microorganisms (GCM) 10K type strain sequencing project: providing services to taxonomists for standard genome sequencing and annotation.</title>
        <authorList>
            <consortium name="The Broad Institute Genomics Platform"/>
            <consortium name="The Broad Institute Genome Sequencing Center for Infectious Disease"/>
            <person name="Wu L."/>
            <person name="Ma J."/>
        </authorList>
    </citation>
    <scope>NUCLEOTIDE SEQUENCE [LARGE SCALE GENOMIC DNA]</scope>
    <source>
        <strain evidence="8">JCM 11483</strain>
    </source>
</reference>
<evidence type="ECO:0000256" key="3">
    <source>
        <dbReference type="ARBA" id="ARBA00023125"/>
    </source>
</evidence>